<organism evidence="1 2">
    <name type="scientific">Oryza meyeriana var. granulata</name>
    <dbReference type="NCBI Taxonomy" id="110450"/>
    <lineage>
        <taxon>Eukaryota</taxon>
        <taxon>Viridiplantae</taxon>
        <taxon>Streptophyta</taxon>
        <taxon>Embryophyta</taxon>
        <taxon>Tracheophyta</taxon>
        <taxon>Spermatophyta</taxon>
        <taxon>Magnoliopsida</taxon>
        <taxon>Liliopsida</taxon>
        <taxon>Poales</taxon>
        <taxon>Poaceae</taxon>
        <taxon>BOP clade</taxon>
        <taxon>Oryzoideae</taxon>
        <taxon>Oryzeae</taxon>
        <taxon>Oryzinae</taxon>
        <taxon>Oryza</taxon>
        <taxon>Oryza meyeriana</taxon>
    </lineage>
</organism>
<sequence>MAEVLPLLGSGSVISRFAIAGRPSRKSLPQDRLLLRVDAVGSMRPTSVASGSAVPDRSAIVKRGCRRGR</sequence>
<evidence type="ECO:0000313" key="2">
    <source>
        <dbReference type="Proteomes" id="UP000479710"/>
    </source>
</evidence>
<keyword evidence="2" id="KW-1185">Reference proteome</keyword>
<dbReference type="AlphaFoldDB" id="A0A6G1CTA9"/>
<dbReference type="Proteomes" id="UP000479710">
    <property type="component" value="Unassembled WGS sequence"/>
</dbReference>
<accession>A0A6G1CTA9</accession>
<gene>
    <name evidence="1" type="ORF">E2562_027701</name>
</gene>
<reference evidence="1 2" key="1">
    <citation type="submission" date="2019-11" db="EMBL/GenBank/DDBJ databases">
        <title>Whole genome sequence of Oryza granulata.</title>
        <authorList>
            <person name="Li W."/>
        </authorList>
    </citation>
    <scope>NUCLEOTIDE SEQUENCE [LARGE SCALE GENOMIC DNA]</scope>
    <source>
        <strain evidence="2">cv. Menghai</strain>
        <tissue evidence="1">Leaf</tissue>
    </source>
</reference>
<protein>
    <submittedName>
        <fullName evidence="1">Uncharacterized protein</fullName>
    </submittedName>
</protein>
<comment type="caution">
    <text evidence="1">The sequence shown here is derived from an EMBL/GenBank/DDBJ whole genome shotgun (WGS) entry which is preliminary data.</text>
</comment>
<evidence type="ECO:0000313" key="1">
    <source>
        <dbReference type="EMBL" id="KAF0903416.1"/>
    </source>
</evidence>
<dbReference type="EMBL" id="SPHZ02000008">
    <property type="protein sequence ID" value="KAF0903416.1"/>
    <property type="molecule type" value="Genomic_DNA"/>
</dbReference>
<proteinExistence type="predicted"/>
<name>A0A6G1CTA9_9ORYZ</name>